<evidence type="ECO:0000313" key="2">
    <source>
        <dbReference type="Proteomes" id="UP000447434"/>
    </source>
</evidence>
<dbReference type="InterPro" id="IPR017943">
    <property type="entry name" value="Bactericidal_perm-incr_a/b_dom"/>
</dbReference>
<gene>
    <name evidence="1" type="ORF">Lalb_Chr00c48g0412941</name>
</gene>
<sequence length="97" mass="10725">MYAIFVLYGEKLFPGFEHGTSYSLSNNLTSVVSSVLKTVLIPFLNSQLKRGIPLPMLNGFALENAGILYAHPWVTVSTDVAFLGHSYLKQKTAYDVI</sequence>
<accession>A0A6A4MV14</accession>
<keyword evidence="2" id="KW-1185">Reference proteome</keyword>
<name>A0A6A4MV14_LUPAL</name>
<dbReference type="SUPFAM" id="SSF55394">
    <property type="entry name" value="Bactericidal permeability-increasing protein, BPI"/>
    <property type="match status" value="1"/>
</dbReference>
<organism evidence="1 2">
    <name type="scientific">Lupinus albus</name>
    <name type="common">White lupine</name>
    <name type="synonym">Lupinus termis</name>
    <dbReference type="NCBI Taxonomy" id="3870"/>
    <lineage>
        <taxon>Eukaryota</taxon>
        <taxon>Viridiplantae</taxon>
        <taxon>Streptophyta</taxon>
        <taxon>Embryophyta</taxon>
        <taxon>Tracheophyta</taxon>
        <taxon>Spermatophyta</taxon>
        <taxon>Magnoliopsida</taxon>
        <taxon>eudicotyledons</taxon>
        <taxon>Gunneridae</taxon>
        <taxon>Pentapetalae</taxon>
        <taxon>rosids</taxon>
        <taxon>fabids</taxon>
        <taxon>Fabales</taxon>
        <taxon>Fabaceae</taxon>
        <taxon>Papilionoideae</taxon>
        <taxon>50 kb inversion clade</taxon>
        <taxon>genistoids sensu lato</taxon>
        <taxon>core genistoids</taxon>
        <taxon>Genisteae</taxon>
        <taxon>Lupinus</taxon>
    </lineage>
</organism>
<dbReference type="GO" id="GO:0008289">
    <property type="term" value="F:lipid binding"/>
    <property type="evidence" value="ECO:0007669"/>
    <property type="project" value="InterPro"/>
</dbReference>
<dbReference type="EMBL" id="WOCE01000073">
    <property type="protein sequence ID" value="KAE9584125.1"/>
    <property type="molecule type" value="Genomic_DNA"/>
</dbReference>
<evidence type="ECO:0000313" key="1">
    <source>
        <dbReference type="EMBL" id="KAE9584125.1"/>
    </source>
</evidence>
<dbReference type="PANTHER" id="PTHR46801">
    <property type="entry name" value="OS06G0309200 PROTEIN"/>
    <property type="match status" value="1"/>
</dbReference>
<dbReference type="AlphaFoldDB" id="A0A6A4MV14"/>
<dbReference type="PANTHER" id="PTHR46801:SF8">
    <property type="entry name" value="LBP_BPI_CETP FAMILY, CARBOXY-TERMINAL DOMAIN PROTEIN"/>
    <property type="match status" value="1"/>
</dbReference>
<dbReference type="OrthoDB" id="10255543at2759"/>
<dbReference type="Gene3D" id="3.15.20.10">
    <property type="entry name" value="Bactericidal permeability-increasing protein, domain 2"/>
    <property type="match status" value="1"/>
</dbReference>
<dbReference type="Proteomes" id="UP000447434">
    <property type="component" value="Unassembled WGS sequence"/>
</dbReference>
<comment type="caution">
    <text evidence="1">The sequence shown here is derived from an EMBL/GenBank/DDBJ whole genome shotgun (WGS) entry which is preliminary data.</text>
</comment>
<dbReference type="InterPro" id="IPR045897">
    <property type="entry name" value="BPI/LBP_pln"/>
</dbReference>
<proteinExistence type="predicted"/>
<protein>
    <submittedName>
        <fullName evidence="1">Putative bactericidal permeability-increasing protein, alpha/beta</fullName>
    </submittedName>
</protein>
<reference evidence="2" key="1">
    <citation type="journal article" date="2020" name="Nat. Commun.">
        <title>Genome sequence of the cluster root forming white lupin.</title>
        <authorList>
            <person name="Hufnagel B."/>
            <person name="Marques A."/>
            <person name="Soriano A."/>
            <person name="Marques L."/>
            <person name="Divol F."/>
            <person name="Doumas P."/>
            <person name="Sallet E."/>
            <person name="Mancinotti D."/>
            <person name="Carrere S."/>
            <person name="Marande W."/>
            <person name="Arribat S."/>
            <person name="Keller J."/>
            <person name="Huneau C."/>
            <person name="Blein T."/>
            <person name="Aime D."/>
            <person name="Laguerre M."/>
            <person name="Taylor J."/>
            <person name="Schubert V."/>
            <person name="Nelson M."/>
            <person name="Geu-Flores F."/>
            <person name="Crespi M."/>
            <person name="Gallardo-Guerrero K."/>
            <person name="Delaux P.-M."/>
            <person name="Salse J."/>
            <person name="Berges H."/>
            <person name="Guyot R."/>
            <person name="Gouzy J."/>
            <person name="Peret B."/>
        </authorList>
    </citation>
    <scope>NUCLEOTIDE SEQUENCE [LARGE SCALE GENOMIC DNA]</scope>
    <source>
        <strain evidence="2">cv. Amiga</strain>
    </source>
</reference>